<dbReference type="eggNOG" id="ENOG502SV5S">
    <property type="taxonomic scope" value="Eukaryota"/>
</dbReference>
<name>A0A010RA71_9PEZI</name>
<dbReference type="InterPro" id="IPR032710">
    <property type="entry name" value="NTF2-like_dom_sf"/>
</dbReference>
<sequence length="128" mass="15149">MRYQEYLDAYNSPDESTKSHFYAEDCQFQFGDLKLSGREPIMAMFAKGHMGVKEELRPIHVLETDKHILAELDACFMPFEDTPDNLIHPFKKHQPISFRFFASYEIRDNQIHSFRLAHWPQPTVIKPF</sequence>
<gene>
    <name evidence="1" type="ORF">CFIO01_01743</name>
</gene>
<dbReference type="Gene3D" id="3.10.450.50">
    <property type="match status" value="1"/>
</dbReference>
<dbReference type="OrthoDB" id="3889610at2759"/>
<dbReference type="Proteomes" id="UP000020467">
    <property type="component" value="Unassembled WGS sequence"/>
</dbReference>
<accession>A0A010RA71</accession>
<reference evidence="1 2" key="1">
    <citation type="submission" date="2014-02" db="EMBL/GenBank/DDBJ databases">
        <title>The genome sequence of Colletotrichum fioriniae PJ7.</title>
        <authorList>
            <person name="Baroncelli R."/>
            <person name="Thon M.R."/>
        </authorList>
    </citation>
    <scope>NUCLEOTIDE SEQUENCE [LARGE SCALE GENOMIC DNA]</scope>
    <source>
        <strain evidence="1 2">PJ7</strain>
    </source>
</reference>
<dbReference type="EMBL" id="JARH01000760">
    <property type="protein sequence ID" value="EXF77096.1"/>
    <property type="molecule type" value="Genomic_DNA"/>
</dbReference>
<comment type="caution">
    <text evidence="1">The sequence shown here is derived from an EMBL/GenBank/DDBJ whole genome shotgun (WGS) entry which is preliminary data.</text>
</comment>
<dbReference type="SUPFAM" id="SSF54427">
    <property type="entry name" value="NTF2-like"/>
    <property type="match status" value="1"/>
</dbReference>
<dbReference type="AlphaFoldDB" id="A0A010RA71"/>
<keyword evidence="2" id="KW-1185">Reference proteome</keyword>
<evidence type="ECO:0000313" key="1">
    <source>
        <dbReference type="EMBL" id="EXF77096.1"/>
    </source>
</evidence>
<dbReference type="HOGENOM" id="CLU_160818_0_0_1"/>
<proteinExistence type="predicted"/>
<organism evidence="1 2">
    <name type="scientific">Colletotrichum fioriniae PJ7</name>
    <dbReference type="NCBI Taxonomy" id="1445577"/>
    <lineage>
        <taxon>Eukaryota</taxon>
        <taxon>Fungi</taxon>
        <taxon>Dikarya</taxon>
        <taxon>Ascomycota</taxon>
        <taxon>Pezizomycotina</taxon>
        <taxon>Sordariomycetes</taxon>
        <taxon>Hypocreomycetidae</taxon>
        <taxon>Glomerellales</taxon>
        <taxon>Glomerellaceae</taxon>
        <taxon>Colletotrichum</taxon>
        <taxon>Colletotrichum acutatum species complex</taxon>
    </lineage>
</organism>
<protein>
    <submittedName>
        <fullName evidence="1">Uncharacterized protein</fullName>
    </submittedName>
</protein>
<evidence type="ECO:0000313" key="2">
    <source>
        <dbReference type="Proteomes" id="UP000020467"/>
    </source>
</evidence>
<dbReference type="KEGG" id="cfj:CFIO01_01743"/>